<evidence type="ECO:0000313" key="2">
    <source>
        <dbReference type="Proteomes" id="UP001239111"/>
    </source>
</evidence>
<dbReference type="Proteomes" id="UP001239111">
    <property type="component" value="Chromosome 4"/>
</dbReference>
<organism evidence="1 2">
    <name type="scientific">Eretmocerus hayati</name>
    <dbReference type="NCBI Taxonomy" id="131215"/>
    <lineage>
        <taxon>Eukaryota</taxon>
        <taxon>Metazoa</taxon>
        <taxon>Ecdysozoa</taxon>
        <taxon>Arthropoda</taxon>
        <taxon>Hexapoda</taxon>
        <taxon>Insecta</taxon>
        <taxon>Pterygota</taxon>
        <taxon>Neoptera</taxon>
        <taxon>Endopterygota</taxon>
        <taxon>Hymenoptera</taxon>
        <taxon>Apocrita</taxon>
        <taxon>Proctotrupomorpha</taxon>
        <taxon>Chalcidoidea</taxon>
        <taxon>Aphelinidae</taxon>
        <taxon>Aphelininae</taxon>
        <taxon>Eretmocerus</taxon>
    </lineage>
</organism>
<proteinExistence type="predicted"/>
<reference evidence="1" key="1">
    <citation type="submission" date="2023-04" db="EMBL/GenBank/DDBJ databases">
        <title>A chromosome-level genome assembly of the parasitoid wasp Eretmocerus hayati.</title>
        <authorList>
            <person name="Zhong Y."/>
            <person name="Liu S."/>
            <person name="Liu Y."/>
        </authorList>
    </citation>
    <scope>NUCLEOTIDE SEQUENCE</scope>
    <source>
        <strain evidence="1">ZJU_SS_LIU_2023</strain>
    </source>
</reference>
<gene>
    <name evidence="1" type="ORF">QAD02_006191</name>
</gene>
<sequence>MYLLQVFLMMSTVLIKTMSRYFSPITLSISGARNSRCNKRDCNPCQDQESQDSHQKPSPTLKDSDSPMSPERVLRQLFRLYYSRDPVRLRSRSDLALSCALSHSSEVRYEVERQRMCLQGSRKKAQINRDANDDLEPPFLIRFLELCDYGGQVGFGYCPYHGSCESCGRDLAVYRRCHRCLLAYKNFGGEAEVFPRAFECSSSRHALALDSVTLCNECANVSSPDISVHIDDWDEGPYYRLFSQFKSDVI</sequence>
<keyword evidence="2" id="KW-1185">Reference proteome</keyword>
<accession>A0ACC2N0J2</accession>
<evidence type="ECO:0000313" key="1">
    <source>
        <dbReference type="EMBL" id="KAJ8664529.1"/>
    </source>
</evidence>
<protein>
    <submittedName>
        <fullName evidence="1">Uncharacterized protein</fullName>
    </submittedName>
</protein>
<comment type="caution">
    <text evidence="1">The sequence shown here is derived from an EMBL/GenBank/DDBJ whole genome shotgun (WGS) entry which is preliminary data.</text>
</comment>
<dbReference type="EMBL" id="CM056744">
    <property type="protein sequence ID" value="KAJ8664529.1"/>
    <property type="molecule type" value="Genomic_DNA"/>
</dbReference>
<name>A0ACC2N0J2_9HYME</name>